<evidence type="ECO:0000256" key="6">
    <source>
        <dbReference type="ARBA" id="ARBA00022835"/>
    </source>
</evidence>
<accession>A0A0G4F7X5</accession>
<dbReference type="GO" id="GO:0071028">
    <property type="term" value="P:nuclear mRNA surveillance"/>
    <property type="evidence" value="ECO:0007669"/>
    <property type="project" value="TreeGrafter"/>
</dbReference>
<evidence type="ECO:0000256" key="8">
    <source>
        <dbReference type="ARBA" id="ARBA00023242"/>
    </source>
</evidence>
<dbReference type="SUPFAM" id="SSF55666">
    <property type="entry name" value="Ribonuclease PH domain 2-like"/>
    <property type="match status" value="1"/>
</dbReference>
<dbReference type="InterPro" id="IPR001247">
    <property type="entry name" value="ExoRNase_PH_dom1"/>
</dbReference>
<dbReference type="GO" id="GO:0000177">
    <property type="term" value="C:cytoplasmic exosome (RNase complex)"/>
    <property type="evidence" value="ECO:0007669"/>
    <property type="project" value="TreeGrafter"/>
</dbReference>
<name>A0A0G4F7X5_VITBC</name>
<dbReference type="PANTHER" id="PTHR11097:SF9">
    <property type="entry name" value="EXOSOME COMPLEX COMPONENT RRP43"/>
    <property type="match status" value="1"/>
</dbReference>
<dbReference type="GO" id="GO:0035925">
    <property type="term" value="F:mRNA 3'-UTR AU-rich region binding"/>
    <property type="evidence" value="ECO:0007669"/>
    <property type="project" value="TreeGrafter"/>
</dbReference>
<dbReference type="GO" id="GO:0034475">
    <property type="term" value="P:U4 snRNA 3'-end processing"/>
    <property type="evidence" value="ECO:0007669"/>
    <property type="project" value="TreeGrafter"/>
</dbReference>
<keyword evidence="7" id="KW-0694">RNA-binding</keyword>
<dbReference type="InterPro" id="IPR020568">
    <property type="entry name" value="Ribosomal_Su5_D2-typ_SF"/>
</dbReference>
<dbReference type="GO" id="GO:0016075">
    <property type="term" value="P:rRNA catabolic process"/>
    <property type="evidence" value="ECO:0007669"/>
    <property type="project" value="TreeGrafter"/>
</dbReference>
<dbReference type="InterPro" id="IPR050590">
    <property type="entry name" value="Exosome_comp_Rrp42_subfam"/>
</dbReference>
<organism evidence="11 12">
    <name type="scientific">Vitrella brassicaformis (strain CCMP3155)</name>
    <dbReference type="NCBI Taxonomy" id="1169540"/>
    <lineage>
        <taxon>Eukaryota</taxon>
        <taxon>Sar</taxon>
        <taxon>Alveolata</taxon>
        <taxon>Colpodellida</taxon>
        <taxon>Vitrellaceae</taxon>
        <taxon>Vitrella</taxon>
    </lineage>
</organism>
<keyword evidence="4" id="KW-0963">Cytoplasm</keyword>
<dbReference type="EMBL" id="CDMY01000387">
    <property type="protein sequence ID" value="CEM08801.1"/>
    <property type="molecule type" value="Genomic_DNA"/>
</dbReference>
<protein>
    <recommendedName>
        <fullName evidence="9">Ribosomal RNA-processing protein 43</fullName>
    </recommendedName>
</protein>
<dbReference type="GO" id="GO:0005730">
    <property type="term" value="C:nucleolus"/>
    <property type="evidence" value="ECO:0007669"/>
    <property type="project" value="UniProtKB-SubCell"/>
</dbReference>
<dbReference type="GO" id="GO:0000176">
    <property type="term" value="C:nuclear exosome (RNase complex)"/>
    <property type="evidence" value="ECO:0007669"/>
    <property type="project" value="TreeGrafter"/>
</dbReference>
<evidence type="ECO:0000256" key="7">
    <source>
        <dbReference type="ARBA" id="ARBA00022884"/>
    </source>
</evidence>
<gene>
    <name evidence="11" type="ORF">Vbra_14720</name>
</gene>
<dbReference type="GO" id="GO:0034476">
    <property type="term" value="P:U5 snRNA 3'-end processing"/>
    <property type="evidence" value="ECO:0007669"/>
    <property type="project" value="TreeGrafter"/>
</dbReference>
<evidence type="ECO:0000313" key="12">
    <source>
        <dbReference type="Proteomes" id="UP000041254"/>
    </source>
</evidence>
<keyword evidence="8" id="KW-0539">Nucleus</keyword>
<dbReference type="InParanoid" id="A0A0G4F7X5"/>
<evidence type="ECO:0000256" key="5">
    <source>
        <dbReference type="ARBA" id="ARBA00022552"/>
    </source>
</evidence>
<comment type="subcellular location">
    <subcellularLocation>
        <location evidence="1">Cytoplasm</location>
    </subcellularLocation>
    <subcellularLocation>
        <location evidence="2">Nucleus</location>
        <location evidence="2">Nucleolus</location>
    </subcellularLocation>
</comment>
<evidence type="ECO:0000313" key="11">
    <source>
        <dbReference type="EMBL" id="CEM08801.1"/>
    </source>
</evidence>
<dbReference type="OrthoDB" id="45882at2759"/>
<dbReference type="AlphaFoldDB" id="A0A0G4F7X5"/>
<dbReference type="GO" id="GO:0000467">
    <property type="term" value="P:exonucleolytic trimming to generate mature 3'-end of 5.8S rRNA from tricistronic rRNA transcript (SSU-rRNA, 5.8S rRNA, LSU-rRNA)"/>
    <property type="evidence" value="ECO:0007669"/>
    <property type="project" value="TreeGrafter"/>
</dbReference>
<feature type="domain" description="Exoribonuclease phosphorolytic" evidence="10">
    <location>
        <begin position="34"/>
        <end position="170"/>
    </location>
</feature>
<sequence>MDPELFRRVQPADFLQRQLADGARPDGRPFTATRKMKLNTNSLPNCEGSATLRCGSSLYVAGVRGEIGSPTDAAHPSHGRIVVTTDFSKLCGADFRDEAGPSQNLSVLLSKTLTQLVNHHKAIDLSQLCIKETEAVWVLYVDVVCLEYDGNFADLPLLASVAALRNVRLPVVTYDTSAKAYRRTTDEATQRVHFKSSPVCVTFSRVLDEDAYWLADPTREEEELGTALTVAFVGGAGEREVTPIRWGGAPVDLERVSRRLLPTASRIKEDVYDALLVG</sequence>
<comment type="similarity">
    <text evidence="3">Belongs to the RNase PH family.</text>
</comment>
<dbReference type="Proteomes" id="UP000041254">
    <property type="component" value="Unassembled WGS sequence"/>
</dbReference>
<keyword evidence="6" id="KW-0271">Exosome</keyword>
<dbReference type="GO" id="GO:0034473">
    <property type="term" value="P:U1 snRNA 3'-end processing"/>
    <property type="evidence" value="ECO:0007669"/>
    <property type="project" value="TreeGrafter"/>
</dbReference>
<evidence type="ECO:0000256" key="4">
    <source>
        <dbReference type="ARBA" id="ARBA00022490"/>
    </source>
</evidence>
<dbReference type="Gene3D" id="3.30.230.70">
    <property type="entry name" value="GHMP Kinase, N-terminal domain"/>
    <property type="match status" value="1"/>
</dbReference>
<evidence type="ECO:0000256" key="2">
    <source>
        <dbReference type="ARBA" id="ARBA00004604"/>
    </source>
</evidence>
<dbReference type="GO" id="GO:0071038">
    <property type="term" value="P:TRAMP-dependent tRNA surveillance pathway"/>
    <property type="evidence" value="ECO:0007669"/>
    <property type="project" value="TreeGrafter"/>
</dbReference>
<dbReference type="InterPro" id="IPR036345">
    <property type="entry name" value="ExoRNase_PH_dom2_sf"/>
</dbReference>
<evidence type="ECO:0000256" key="3">
    <source>
        <dbReference type="ARBA" id="ARBA00006678"/>
    </source>
</evidence>
<dbReference type="STRING" id="1169540.A0A0G4F7X5"/>
<evidence type="ECO:0000256" key="9">
    <source>
        <dbReference type="ARBA" id="ARBA00030617"/>
    </source>
</evidence>
<dbReference type="PhylomeDB" id="A0A0G4F7X5"/>
<keyword evidence="12" id="KW-1185">Reference proteome</keyword>
<evidence type="ECO:0000259" key="10">
    <source>
        <dbReference type="Pfam" id="PF01138"/>
    </source>
</evidence>
<proteinExistence type="inferred from homology"/>
<dbReference type="SUPFAM" id="SSF54211">
    <property type="entry name" value="Ribosomal protein S5 domain 2-like"/>
    <property type="match status" value="1"/>
</dbReference>
<dbReference type="InterPro" id="IPR027408">
    <property type="entry name" value="PNPase/RNase_PH_dom_sf"/>
</dbReference>
<keyword evidence="5" id="KW-0698">rRNA processing</keyword>
<dbReference type="Pfam" id="PF01138">
    <property type="entry name" value="RNase_PH"/>
    <property type="match status" value="1"/>
</dbReference>
<dbReference type="VEuPathDB" id="CryptoDB:Vbra_14720"/>
<reference evidence="11 12" key="1">
    <citation type="submission" date="2014-11" db="EMBL/GenBank/DDBJ databases">
        <authorList>
            <person name="Zhu J."/>
            <person name="Qi W."/>
            <person name="Song R."/>
        </authorList>
    </citation>
    <scope>NUCLEOTIDE SEQUENCE [LARGE SCALE GENOMIC DNA]</scope>
</reference>
<evidence type="ECO:0000256" key="1">
    <source>
        <dbReference type="ARBA" id="ARBA00004496"/>
    </source>
</evidence>
<dbReference type="PANTHER" id="PTHR11097">
    <property type="entry name" value="EXOSOME COMPLEX EXONUCLEASE RIBOSOMAL RNA PROCESSING PROTEIN"/>
    <property type="match status" value="1"/>
</dbReference>
<dbReference type="GO" id="GO:0071035">
    <property type="term" value="P:nuclear polyadenylation-dependent rRNA catabolic process"/>
    <property type="evidence" value="ECO:0007669"/>
    <property type="project" value="TreeGrafter"/>
</dbReference>
<dbReference type="OMA" id="EIKAFWV"/>